<dbReference type="AlphaFoldDB" id="A0A927AUU7"/>
<evidence type="ECO:0000313" key="2">
    <source>
        <dbReference type="EMBL" id="MBD2704832.1"/>
    </source>
</evidence>
<feature type="signal peptide" evidence="1">
    <location>
        <begin position="1"/>
        <end position="19"/>
    </location>
</feature>
<feature type="chain" id="PRO_5036836588" description="Ricin B lectin domain-containing protein" evidence="1">
    <location>
        <begin position="20"/>
        <end position="554"/>
    </location>
</feature>
<reference evidence="2" key="1">
    <citation type="submission" date="2020-09" db="EMBL/GenBank/DDBJ databases">
        <authorList>
            <person name="Kim M.K."/>
        </authorList>
    </citation>
    <scope>NUCLEOTIDE SEQUENCE</scope>
    <source>
        <strain evidence="2">BT702</strain>
    </source>
</reference>
<keyword evidence="3" id="KW-1185">Reference proteome</keyword>
<dbReference type="RefSeq" id="WP_190891722.1">
    <property type="nucleotide sequence ID" value="NZ_JACWZY010000037.1"/>
</dbReference>
<evidence type="ECO:0000256" key="1">
    <source>
        <dbReference type="SAM" id="SignalP"/>
    </source>
</evidence>
<organism evidence="2 3">
    <name type="scientific">Spirosoma profusum</name>
    <dbReference type="NCBI Taxonomy" id="2771354"/>
    <lineage>
        <taxon>Bacteria</taxon>
        <taxon>Pseudomonadati</taxon>
        <taxon>Bacteroidota</taxon>
        <taxon>Cytophagia</taxon>
        <taxon>Cytophagales</taxon>
        <taxon>Cytophagaceae</taxon>
        <taxon>Spirosoma</taxon>
    </lineage>
</organism>
<protein>
    <recommendedName>
        <fullName evidence="4">Ricin B lectin domain-containing protein</fullName>
    </recommendedName>
</protein>
<dbReference type="Proteomes" id="UP000598820">
    <property type="component" value="Unassembled WGS sequence"/>
</dbReference>
<comment type="caution">
    <text evidence="2">The sequence shown here is derived from an EMBL/GenBank/DDBJ whole genome shotgun (WGS) entry which is preliminary data.</text>
</comment>
<proteinExistence type="predicted"/>
<accession>A0A927AUU7</accession>
<evidence type="ECO:0008006" key="4">
    <source>
        <dbReference type="Google" id="ProtNLM"/>
    </source>
</evidence>
<name>A0A927AUU7_9BACT</name>
<dbReference type="EMBL" id="JACWZY010000037">
    <property type="protein sequence ID" value="MBD2704832.1"/>
    <property type="molecule type" value="Genomic_DNA"/>
</dbReference>
<feature type="non-terminal residue" evidence="2">
    <location>
        <position position="554"/>
    </location>
</feature>
<gene>
    <name evidence="2" type="ORF">IC229_29645</name>
</gene>
<keyword evidence="1" id="KW-0732">Signal</keyword>
<evidence type="ECO:0000313" key="3">
    <source>
        <dbReference type="Proteomes" id="UP000598820"/>
    </source>
</evidence>
<sequence>MKQILQIVCLICLFFSADANPAKPIKANPIKTSKGSRSLSGRLSALAHRLQNAVRVHDEPQSLWKSTRFALGDHIDDPRSLSAIAPLPFPKPLPIKKPLGPDPIRFLMQANKASIAIGEEVEITITAELMPILPSQMFFFEAQRSYRLKVLLPKNFVQTGGTYYDYVGGSLSTNGNKKEQYTIKGYFIEAIVEPFILLRGGKDPGVSDLFEKKQQLFIQLATKDPITQPRARQTAACLLKTMPVGVSYKTKTTTVKGQPKVDSSFIILRIPDSARYEFSRDSIQFQNSPQVFLPDTAGSIIIRDKVDKTCTIKIKYHYKKPSNSTTNIFTPCGEAHLESETPLLCDDSEGGNTAGIVELKNCTGGSTRWAINGQYDNTYDNSINIQNAHLGKIYSATCVCNGVDYPLDDYAFSEDPQCGCIPSWVNVSPAVTQCNGNDRERKQVDGCGNERWVLDQQNACGCKPQVWTDANPAVTQCNGNDRERKQVDGCGNERWVLDQQNACGCKPQVWTDANPAVTQCNGNDRERKQVDGCGNERWVLDQQNACGCKPQVWT</sequence>